<comment type="caution">
    <text evidence="5">The sequence shown here is derived from an EMBL/GenBank/DDBJ whole genome shotgun (WGS) entry which is preliminary data.</text>
</comment>
<evidence type="ECO:0000256" key="1">
    <source>
        <dbReference type="ARBA" id="ARBA00023015"/>
    </source>
</evidence>
<evidence type="ECO:0000313" key="6">
    <source>
        <dbReference type="Proteomes" id="UP001500851"/>
    </source>
</evidence>
<dbReference type="SMART" id="SM00342">
    <property type="entry name" value="HTH_ARAC"/>
    <property type="match status" value="1"/>
</dbReference>
<dbReference type="InterPro" id="IPR018062">
    <property type="entry name" value="HTH_AraC-typ_CS"/>
</dbReference>
<protein>
    <recommendedName>
        <fullName evidence="4">HTH araC/xylS-type domain-containing protein</fullName>
    </recommendedName>
</protein>
<dbReference type="PROSITE" id="PS00041">
    <property type="entry name" value="HTH_ARAC_FAMILY_1"/>
    <property type="match status" value="1"/>
</dbReference>
<evidence type="ECO:0000256" key="2">
    <source>
        <dbReference type="ARBA" id="ARBA00023125"/>
    </source>
</evidence>
<dbReference type="PANTHER" id="PTHR46796">
    <property type="entry name" value="HTH-TYPE TRANSCRIPTIONAL ACTIVATOR RHAS-RELATED"/>
    <property type="match status" value="1"/>
</dbReference>
<sequence>MAQTLEPAETAIDRVLSGVDARLLRQHRVDLRAGEPVAIPGGAVALVYVICGSLRAEPSGRAAVSERGIPGTLDAGDALLFTDPRAVLLHAAEDAFVLVSSLELPATDDGILGLLPASLYVRDLPGSDPAVAALAAQLGPKLGSGDDLCADQPGSSVVCRMMANTVLVSVIRAWAIRGCAPAGWPSRTGDPFLDRVVEAVHAEPGREWSLEDLARTGAMSRSVFAERFRGALGISPASYVAEVRIRSAQDLLAQGRGVSEVSRAIGYGSDEGFSRAFRRRTGLTPSAWRSDALLRASRV</sequence>
<dbReference type="Gene3D" id="1.10.10.60">
    <property type="entry name" value="Homeodomain-like"/>
    <property type="match status" value="2"/>
</dbReference>
<dbReference type="PRINTS" id="PR00032">
    <property type="entry name" value="HTHARAC"/>
</dbReference>
<keyword evidence="6" id="KW-1185">Reference proteome</keyword>
<dbReference type="PANTHER" id="PTHR46796:SF7">
    <property type="entry name" value="ARAC FAMILY TRANSCRIPTIONAL REGULATOR"/>
    <property type="match status" value="1"/>
</dbReference>
<keyword evidence="3" id="KW-0804">Transcription</keyword>
<keyword evidence="2" id="KW-0238">DNA-binding</keyword>
<dbReference type="InterPro" id="IPR009057">
    <property type="entry name" value="Homeodomain-like_sf"/>
</dbReference>
<gene>
    <name evidence="5" type="ORF">GCM10009768_07420</name>
</gene>
<evidence type="ECO:0000313" key="5">
    <source>
        <dbReference type="EMBL" id="GAA1780992.1"/>
    </source>
</evidence>
<feature type="domain" description="HTH araC/xylS-type" evidence="4">
    <location>
        <begin position="194"/>
        <end position="291"/>
    </location>
</feature>
<dbReference type="SUPFAM" id="SSF46689">
    <property type="entry name" value="Homeodomain-like"/>
    <property type="match status" value="2"/>
</dbReference>
<name>A0ABN2LAA3_9MICO</name>
<evidence type="ECO:0000256" key="3">
    <source>
        <dbReference type="ARBA" id="ARBA00023163"/>
    </source>
</evidence>
<accession>A0ABN2LAA3</accession>
<dbReference type="EMBL" id="BAAAOB010000001">
    <property type="protein sequence ID" value="GAA1780992.1"/>
    <property type="molecule type" value="Genomic_DNA"/>
</dbReference>
<proteinExistence type="predicted"/>
<dbReference type="Proteomes" id="UP001500851">
    <property type="component" value="Unassembled WGS sequence"/>
</dbReference>
<dbReference type="InterPro" id="IPR050204">
    <property type="entry name" value="AraC_XylS_family_regulators"/>
</dbReference>
<dbReference type="InterPro" id="IPR020449">
    <property type="entry name" value="Tscrpt_reg_AraC-type_HTH"/>
</dbReference>
<evidence type="ECO:0000259" key="4">
    <source>
        <dbReference type="PROSITE" id="PS01124"/>
    </source>
</evidence>
<keyword evidence="1" id="KW-0805">Transcription regulation</keyword>
<dbReference type="RefSeq" id="WP_344029483.1">
    <property type="nucleotide sequence ID" value="NZ_BAAAOB010000001.1"/>
</dbReference>
<dbReference type="PROSITE" id="PS01124">
    <property type="entry name" value="HTH_ARAC_FAMILY_2"/>
    <property type="match status" value="1"/>
</dbReference>
<dbReference type="InterPro" id="IPR018060">
    <property type="entry name" value="HTH_AraC"/>
</dbReference>
<reference evidence="5 6" key="1">
    <citation type="journal article" date="2019" name="Int. J. Syst. Evol. Microbiol.">
        <title>The Global Catalogue of Microorganisms (GCM) 10K type strain sequencing project: providing services to taxonomists for standard genome sequencing and annotation.</title>
        <authorList>
            <consortium name="The Broad Institute Genomics Platform"/>
            <consortium name="The Broad Institute Genome Sequencing Center for Infectious Disease"/>
            <person name="Wu L."/>
            <person name="Ma J."/>
        </authorList>
    </citation>
    <scope>NUCLEOTIDE SEQUENCE [LARGE SCALE GENOMIC DNA]</scope>
    <source>
        <strain evidence="5 6">JCM 14736</strain>
    </source>
</reference>
<organism evidence="5 6">
    <name type="scientific">Leucobacter iarius</name>
    <dbReference type="NCBI Taxonomy" id="333963"/>
    <lineage>
        <taxon>Bacteria</taxon>
        <taxon>Bacillati</taxon>
        <taxon>Actinomycetota</taxon>
        <taxon>Actinomycetes</taxon>
        <taxon>Micrococcales</taxon>
        <taxon>Microbacteriaceae</taxon>
        <taxon>Leucobacter</taxon>
    </lineage>
</organism>
<dbReference type="Pfam" id="PF12833">
    <property type="entry name" value="HTH_18"/>
    <property type="match status" value="1"/>
</dbReference>